<dbReference type="EMBL" id="NEVH01019411">
    <property type="protein sequence ID" value="PNF22404.1"/>
    <property type="molecule type" value="Genomic_DNA"/>
</dbReference>
<sequence length="66" mass="7245">MSFYGSVKCKVMASRTEEGGTSEGDEILLKSKHGSRLSICNSDISRGFRFTGCAVNQLVMMHIETI</sequence>
<dbReference type="InParanoid" id="A0A2J7Q1E0"/>
<organism evidence="1 2">
    <name type="scientific">Cryptotermes secundus</name>
    <dbReference type="NCBI Taxonomy" id="105785"/>
    <lineage>
        <taxon>Eukaryota</taxon>
        <taxon>Metazoa</taxon>
        <taxon>Ecdysozoa</taxon>
        <taxon>Arthropoda</taxon>
        <taxon>Hexapoda</taxon>
        <taxon>Insecta</taxon>
        <taxon>Pterygota</taxon>
        <taxon>Neoptera</taxon>
        <taxon>Polyneoptera</taxon>
        <taxon>Dictyoptera</taxon>
        <taxon>Blattodea</taxon>
        <taxon>Blattoidea</taxon>
        <taxon>Termitoidae</taxon>
        <taxon>Kalotermitidae</taxon>
        <taxon>Cryptotermitinae</taxon>
        <taxon>Cryptotermes</taxon>
    </lineage>
</organism>
<gene>
    <name evidence="1" type="ORF">B7P43_G16598</name>
</gene>
<proteinExistence type="predicted"/>
<accession>A0A2J7Q1E0</accession>
<keyword evidence="2" id="KW-1185">Reference proteome</keyword>
<protein>
    <submittedName>
        <fullName evidence="1">Uncharacterized protein</fullName>
    </submittedName>
</protein>
<evidence type="ECO:0000313" key="1">
    <source>
        <dbReference type="EMBL" id="PNF22404.1"/>
    </source>
</evidence>
<dbReference type="Proteomes" id="UP000235965">
    <property type="component" value="Unassembled WGS sequence"/>
</dbReference>
<comment type="caution">
    <text evidence="1">The sequence shown here is derived from an EMBL/GenBank/DDBJ whole genome shotgun (WGS) entry which is preliminary data.</text>
</comment>
<evidence type="ECO:0000313" key="2">
    <source>
        <dbReference type="Proteomes" id="UP000235965"/>
    </source>
</evidence>
<dbReference type="AlphaFoldDB" id="A0A2J7Q1E0"/>
<name>A0A2J7Q1E0_9NEOP</name>
<reference evidence="1 2" key="1">
    <citation type="submission" date="2017-12" db="EMBL/GenBank/DDBJ databases">
        <title>Hemimetabolous genomes reveal molecular basis of termite eusociality.</title>
        <authorList>
            <person name="Harrison M.C."/>
            <person name="Jongepier E."/>
            <person name="Robertson H.M."/>
            <person name="Arning N."/>
            <person name="Bitard-Feildel T."/>
            <person name="Chao H."/>
            <person name="Childers C.P."/>
            <person name="Dinh H."/>
            <person name="Doddapaneni H."/>
            <person name="Dugan S."/>
            <person name="Gowin J."/>
            <person name="Greiner C."/>
            <person name="Han Y."/>
            <person name="Hu H."/>
            <person name="Hughes D.S.T."/>
            <person name="Huylmans A.-K."/>
            <person name="Kemena C."/>
            <person name="Kremer L.P.M."/>
            <person name="Lee S.L."/>
            <person name="Lopez-Ezquerra A."/>
            <person name="Mallet L."/>
            <person name="Monroy-Kuhn J.M."/>
            <person name="Moser A."/>
            <person name="Murali S.C."/>
            <person name="Muzny D.M."/>
            <person name="Otani S."/>
            <person name="Piulachs M.-D."/>
            <person name="Poelchau M."/>
            <person name="Qu J."/>
            <person name="Schaub F."/>
            <person name="Wada-Katsumata A."/>
            <person name="Worley K.C."/>
            <person name="Xie Q."/>
            <person name="Ylla G."/>
            <person name="Poulsen M."/>
            <person name="Gibbs R.A."/>
            <person name="Schal C."/>
            <person name="Richards S."/>
            <person name="Belles X."/>
            <person name="Korb J."/>
            <person name="Bornberg-Bauer E."/>
        </authorList>
    </citation>
    <scope>NUCLEOTIDE SEQUENCE [LARGE SCALE GENOMIC DNA]</scope>
    <source>
        <tissue evidence="1">Whole body</tissue>
    </source>
</reference>